<dbReference type="AlphaFoldDB" id="A0A5B7J3C1"/>
<sequence>MKWPSSPMCCPSASNALDAQYTRELAKHPPWRIHVRDSAPARVAHSEKLWLTNCEAVILVPGL</sequence>
<proteinExistence type="predicted"/>
<gene>
    <name evidence="1" type="ORF">E2C01_082269</name>
</gene>
<evidence type="ECO:0000313" key="1">
    <source>
        <dbReference type="EMBL" id="MPC87408.1"/>
    </source>
</evidence>
<organism evidence="1 2">
    <name type="scientific">Portunus trituberculatus</name>
    <name type="common">Swimming crab</name>
    <name type="synonym">Neptunus trituberculatus</name>
    <dbReference type="NCBI Taxonomy" id="210409"/>
    <lineage>
        <taxon>Eukaryota</taxon>
        <taxon>Metazoa</taxon>
        <taxon>Ecdysozoa</taxon>
        <taxon>Arthropoda</taxon>
        <taxon>Crustacea</taxon>
        <taxon>Multicrustacea</taxon>
        <taxon>Malacostraca</taxon>
        <taxon>Eumalacostraca</taxon>
        <taxon>Eucarida</taxon>
        <taxon>Decapoda</taxon>
        <taxon>Pleocyemata</taxon>
        <taxon>Brachyura</taxon>
        <taxon>Eubrachyura</taxon>
        <taxon>Portunoidea</taxon>
        <taxon>Portunidae</taxon>
        <taxon>Portuninae</taxon>
        <taxon>Portunus</taxon>
    </lineage>
</organism>
<keyword evidence="2" id="KW-1185">Reference proteome</keyword>
<name>A0A5B7J3C1_PORTR</name>
<dbReference type="EMBL" id="VSRR010074425">
    <property type="protein sequence ID" value="MPC87408.1"/>
    <property type="molecule type" value="Genomic_DNA"/>
</dbReference>
<dbReference type="Proteomes" id="UP000324222">
    <property type="component" value="Unassembled WGS sequence"/>
</dbReference>
<protein>
    <submittedName>
        <fullName evidence="1">Uncharacterized protein</fullName>
    </submittedName>
</protein>
<accession>A0A5B7J3C1</accession>
<reference evidence="1 2" key="1">
    <citation type="submission" date="2019-05" db="EMBL/GenBank/DDBJ databases">
        <title>Another draft genome of Portunus trituberculatus and its Hox gene families provides insights of decapod evolution.</title>
        <authorList>
            <person name="Jeong J.-H."/>
            <person name="Song I."/>
            <person name="Kim S."/>
            <person name="Choi T."/>
            <person name="Kim D."/>
            <person name="Ryu S."/>
            <person name="Kim W."/>
        </authorList>
    </citation>
    <scope>NUCLEOTIDE SEQUENCE [LARGE SCALE GENOMIC DNA]</scope>
    <source>
        <tissue evidence="1">Muscle</tissue>
    </source>
</reference>
<comment type="caution">
    <text evidence="1">The sequence shown here is derived from an EMBL/GenBank/DDBJ whole genome shotgun (WGS) entry which is preliminary data.</text>
</comment>
<evidence type="ECO:0000313" key="2">
    <source>
        <dbReference type="Proteomes" id="UP000324222"/>
    </source>
</evidence>